<evidence type="ECO:0000256" key="1">
    <source>
        <dbReference type="ARBA" id="ARBA00004141"/>
    </source>
</evidence>
<dbReference type="InterPro" id="IPR004254">
    <property type="entry name" value="AdipoR/HlyIII-related"/>
</dbReference>
<evidence type="ECO:0000256" key="7">
    <source>
        <dbReference type="SAM" id="Phobius"/>
    </source>
</evidence>
<feature type="binding site" evidence="6">
    <location>
        <position position="112"/>
    </location>
    <ligand>
        <name>Zn(2+)</name>
        <dbReference type="ChEBI" id="CHEBI:29105"/>
    </ligand>
</feature>
<comment type="caution">
    <text evidence="8">The sequence shown here is derived from an EMBL/GenBank/DDBJ whole genome shotgun (WGS) entry which is preliminary data.</text>
</comment>
<reference evidence="8" key="1">
    <citation type="journal article" date="2023" name="Mol. Phylogenet. Evol.">
        <title>Genome-scale phylogeny and comparative genomics of the fungal order Sordariales.</title>
        <authorList>
            <person name="Hensen N."/>
            <person name="Bonometti L."/>
            <person name="Westerberg I."/>
            <person name="Brannstrom I.O."/>
            <person name="Guillou S."/>
            <person name="Cros-Aarteil S."/>
            <person name="Calhoun S."/>
            <person name="Haridas S."/>
            <person name="Kuo A."/>
            <person name="Mondo S."/>
            <person name="Pangilinan J."/>
            <person name="Riley R."/>
            <person name="LaButti K."/>
            <person name="Andreopoulos B."/>
            <person name="Lipzen A."/>
            <person name="Chen C."/>
            <person name="Yan M."/>
            <person name="Daum C."/>
            <person name="Ng V."/>
            <person name="Clum A."/>
            <person name="Steindorff A."/>
            <person name="Ohm R.A."/>
            <person name="Martin F."/>
            <person name="Silar P."/>
            <person name="Natvig D.O."/>
            <person name="Lalanne C."/>
            <person name="Gautier V."/>
            <person name="Ament-Velasquez S.L."/>
            <person name="Kruys A."/>
            <person name="Hutchinson M.I."/>
            <person name="Powell A.J."/>
            <person name="Barry K."/>
            <person name="Miller A.N."/>
            <person name="Grigoriev I.V."/>
            <person name="Debuchy R."/>
            <person name="Gladieux P."/>
            <person name="Hiltunen Thoren M."/>
            <person name="Johannesson H."/>
        </authorList>
    </citation>
    <scope>NUCLEOTIDE SEQUENCE</scope>
    <source>
        <strain evidence="8">CBS 118394</strain>
    </source>
</reference>
<dbReference type="GO" id="GO:0016020">
    <property type="term" value="C:membrane"/>
    <property type="evidence" value="ECO:0007669"/>
    <property type="project" value="UniProtKB-SubCell"/>
</dbReference>
<proteinExistence type="inferred from homology"/>
<evidence type="ECO:0000313" key="8">
    <source>
        <dbReference type="EMBL" id="KAK3316528.1"/>
    </source>
</evidence>
<dbReference type="Proteomes" id="UP001283341">
    <property type="component" value="Unassembled WGS sequence"/>
</dbReference>
<keyword evidence="9" id="KW-1185">Reference proteome</keyword>
<evidence type="ECO:0000256" key="2">
    <source>
        <dbReference type="ARBA" id="ARBA00007018"/>
    </source>
</evidence>
<sequence>MESLPDDEKLVVQELRSSLLLYADTEKWQQSNEFLLSGYREPSGSVIGSVKSICQLHNETVNIYSHLIGGLVFALLPIYFRFVYDPSATDLLVVAIYTSGVAICFFLSALYHILDNHSHAVSAFFNQLDYIGIVVLMWGASVPTIYYGFLCDMRLRLVYWGVMTFAASCCAVVTFLPCFGTPRFRAYRAGVYASLGLTGLVFVIHGLVLLGWETQNRRMALTWMVGMALVNLAGAVVFATRIPERWVPYRFDIVGCSHQIFHVAVMIAACLHFVGVLSAFWGTRGGSCDAGQMAIN</sequence>
<feature type="binding site" evidence="6">
    <location>
        <position position="258"/>
    </location>
    <ligand>
        <name>Zn(2+)</name>
        <dbReference type="ChEBI" id="CHEBI:29105"/>
    </ligand>
</feature>
<evidence type="ECO:0000256" key="3">
    <source>
        <dbReference type="ARBA" id="ARBA00022692"/>
    </source>
</evidence>
<keyword evidence="4 7" id="KW-1133">Transmembrane helix</keyword>
<accession>A0AAE0I0V0</accession>
<keyword evidence="6" id="KW-0479">Metal-binding</keyword>
<feature type="transmembrane region" description="Helical" evidence="7">
    <location>
        <begin position="219"/>
        <end position="240"/>
    </location>
</feature>
<name>A0AAE0I0V0_9PEZI</name>
<organism evidence="8 9">
    <name type="scientific">Apodospora peruviana</name>
    <dbReference type="NCBI Taxonomy" id="516989"/>
    <lineage>
        <taxon>Eukaryota</taxon>
        <taxon>Fungi</taxon>
        <taxon>Dikarya</taxon>
        <taxon>Ascomycota</taxon>
        <taxon>Pezizomycotina</taxon>
        <taxon>Sordariomycetes</taxon>
        <taxon>Sordariomycetidae</taxon>
        <taxon>Sordariales</taxon>
        <taxon>Lasiosphaeriaceae</taxon>
        <taxon>Apodospora</taxon>
    </lineage>
</organism>
<dbReference type="EMBL" id="JAUEDM010000005">
    <property type="protein sequence ID" value="KAK3316528.1"/>
    <property type="molecule type" value="Genomic_DNA"/>
</dbReference>
<dbReference type="GO" id="GO:0006882">
    <property type="term" value="P:intracellular zinc ion homeostasis"/>
    <property type="evidence" value="ECO:0007669"/>
    <property type="project" value="TreeGrafter"/>
</dbReference>
<dbReference type="AlphaFoldDB" id="A0AAE0I0V0"/>
<feature type="binding site" evidence="6">
    <location>
        <position position="262"/>
    </location>
    <ligand>
        <name>Zn(2+)</name>
        <dbReference type="ChEBI" id="CHEBI:29105"/>
    </ligand>
</feature>
<feature type="transmembrane region" description="Helical" evidence="7">
    <location>
        <begin position="91"/>
        <end position="114"/>
    </location>
</feature>
<dbReference type="PANTHER" id="PTHR20855:SF52">
    <property type="entry name" value="ADIPONECTIN RECEPTOR PROTEIN"/>
    <property type="match status" value="1"/>
</dbReference>
<keyword evidence="6" id="KW-0862">Zinc</keyword>
<evidence type="ECO:0000256" key="6">
    <source>
        <dbReference type="PIRSR" id="PIRSR604254-1"/>
    </source>
</evidence>
<feature type="transmembrane region" description="Helical" evidence="7">
    <location>
        <begin position="157"/>
        <end position="177"/>
    </location>
</feature>
<dbReference type="Pfam" id="PF03006">
    <property type="entry name" value="HlyIII"/>
    <property type="match status" value="1"/>
</dbReference>
<comment type="subcellular location">
    <subcellularLocation>
        <location evidence="1">Membrane</location>
        <topology evidence="1">Multi-pass membrane protein</topology>
    </subcellularLocation>
</comment>
<dbReference type="GO" id="GO:0038023">
    <property type="term" value="F:signaling receptor activity"/>
    <property type="evidence" value="ECO:0007669"/>
    <property type="project" value="TreeGrafter"/>
</dbReference>
<evidence type="ECO:0000313" key="9">
    <source>
        <dbReference type="Proteomes" id="UP001283341"/>
    </source>
</evidence>
<evidence type="ECO:0000256" key="5">
    <source>
        <dbReference type="ARBA" id="ARBA00023136"/>
    </source>
</evidence>
<feature type="transmembrane region" description="Helical" evidence="7">
    <location>
        <begin position="130"/>
        <end position="150"/>
    </location>
</feature>
<protein>
    <submittedName>
        <fullName evidence="8">MPR-typeG-protein-coupled receptor</fullName>
    </submittedName>
</protein>
<evidence type="ECO:0000256" key="4">
    <source>
        <dbReference type="ARBA" id="ARBA00022989"/>
    </source>
</evidence>
<keyword evidence="8" id="KW-0675">Receptor</keyword>
<comment type="similarity">
    <text evidence="2">Belongs to the ADIPOR family.</text>
</comment>
<feature type="transmembrane region" description="Helical" evidence="7">
    <location>
        <begin position="260"/>
        <end position="283"/>
    </location>
</feature>
<feature type="transmembrane region" description="Helical" evidence="7">
    <location>
        <begin position="63"/>
        <end position="84"/>
    </location>
</feature>
<reference evidence="8" key="2">
    <citation type="submission" date="2023-06" db="EMBL/GenBank/DDBJ databases">
        <authorList>
            <consortium name="Lawrence Berkeley National Laboratory"/>
            <person name="Haridas S."/>
            <person name="Hensen N."/>
            <person name="Bonometti L."/>
            <person name="Westerberg I."/>
            <person name="Brannstrom I.O."/>
            <person name="Guillou S."/>
            <person name="Cros-Aarteil S."/>
            <person name="Calhoun S."/>
            <person name="Kuo A."/>
            <person name="Mondo S."/>
            <person name="Pangilinan J."/>
            <person name="Riley R."/>
            <person name="Labutti K."/>
            <person name="Andreopoulos B."/>
            <person name="Lipzen A."/>
            <person name="Chen C."/>
            <person name="Yanf M."/>
            <person name="Daum C."/>
            <person name="Ng V."/>
            <person name="Clum A."/>
            <person name="Steindorff A."/>
            <person name="Ohm R."/>
            <person name="Martin F."/>
            <person name="Silar P."/>
            <person name="Natvig D."/>
            <person name="Lalanne C."/>
            <person name="Gautier V."/>
            <person name="Ament-Velasquez S.L."/>
            <person name="Kruys A."/>
            <person name="Hutchinson M.I."/>
            <person name="Powell A.J."/>
            <person name="Barry K."/>
            <person name="Miller A.N."/>
            <person name="Grigoriev I.V."/>
            <person name="Debuchy R."/>
            <person name="Gladieux P."/>
            <person name="Thoren M.H."/>
            <person name="Johannesson H."/>
        </authorList>
    </citation>
    <scope>NUCLEOTIDE SEQUENCE</scope>
    <source>
        <strain evidence="8">CBS 118394</strain>
    </source>
</reference>
<keyword evidence="5 7" id="KW-0472">Membrane</keyword>
<gene>
    <name evidence="8" type="ORF">B0H66DRAFT_519528</name>
</gene>
<dbReference type="PANTHER" id="PTHR20855">
    <property type="entry name" value="ADIPOR/PROGESTIN RECEPTOR-RELATED"/>
    <property type="match status" value="1"/>
</dbReference>
<dbReference type="GO" id="GO:0046872">
    <property type="term" value="F:metal ion binding"/>
    <property type="evidence" value="ECO:0007669"/>
    <property type="project" value="UniProtKB-KW"/>
</dbReference>
<keyword evidence="3 7" id="KW-0812">Transmembrane</keyword>
<feature type="transmembrane region" description="Helical" evidence="7">
    <location>
        <begin position="189"/>
        <end position="212"/>
    </location>
</feature>